<feature type="region of interest" description="Disordered" evidence="1">
    <location>
        <begin position="92"/>
        <end position="143"/>
    </location>
</feature>
<dbReference type="Proteomes" id="UP001498398">
    <property type="component" value="Unassembled WGS sequence"/>
</dbReference>
<dbReference type="EMBL" id="JBANRG010000058">
    <property type="protein sequence ID" value="KAK7442480.1"/>
    <property type="molecule type" value="Genomic_DNA"/>
</dbReference>
<dbReference type="InterPro" id="IPR046528">
    <property type="entry name" value="DUF6593"/>
</dbReference>
<sequence>MKLYQNEVHYNSILNNTYTDDSGRVIYKVRTSSFVGGTTTISKVLHPTNPEPAGSSSAFRSAITVEYPQQLDKGSLSDEEYEMATIAVESETTTSGLRFRGRRNSGGSESRVSIGDDETLVDTSSGTGPRSPGTPNQQEGSSDMRNLPFEYIAQIDWKFFKSSKFRFGDGKEVLAKDFFRKESWGCYGRHRVFTASDGVEYKWILGAWVPSLRTNDADKTPVAYFHRRKLGIFSKSEPAYLEIYPAGEHMVNEIVTTFVYIEKIRKEKERAARSNGGGGP</sequence>
<protein>
    <recommendedName>
        <fullName evidence="2">DUF6593 domain-containing protein</fullName>
    </recommendedName>
</protein>
<organism evidence="3 4">
    <name type="scientific">Marasmiellus scandens</name>
    <dbReference type="NCBI Taxonomy" id="2682957"/>
    <lineage>
        <taxon>Eukaryota</taxon>
        <taxon>Fungi</taxon>
        <taxon>Dikarya</taxon>
        <taxon>Basidiomycota</taxon>
        <taxon>Agaricomycotina</taxon>
        <taxon>Agaricomycetes</taxon>
        <taxon>Agaricomycetidae</taxon>
        <taxon>Agaricales</taxon>
        <taxon>Marasmiineae</taxon>
        <taxon>Omphalotaceae</taxon>
        <taxon>Marasmiellus</taxon>
    </lineage>
</organism>
<gene>
    <name evidence="3" type="ORF">VKT23_016077</name>
</gene>
<name>A0ABR1IVP4_9AGAR</name>
<proteinExistence type="predicted"/>
<comment type="caution">
    <text evidence="3">The sequence shown here is derived from an EMBL/GenBank/DDBJ whole genome shotgun (WGS) entry which is preliminary data.</text>
</comment>
<accession>A0ABR1IVP4</accession>
<feature type="domain" description="DUF6593" evidence="2">
    <location>
        <begin position="144"/>
        <end position="267"/>
    </location>
</feature>
<evidence type="ECO:0000313" key="4">
    <source>
        <dbReference type="Proteomes" id="UP001498398"/>
    </source>
</evidence>
<evidence type="ECO:0000259" key="2">
    <source>
        <dbReference type="Pfam" id="PF20236"/>
    </source>
</evidence>
<evidence type="ECO:0000313" key="3">
    <source>
        <dbReference type="EMBL" id="KAK7442480.1"/>
    </source>
</evidence>
<dbReference type="Pfam" id="PF20236">
    <property type="entry name" value="DUF6593"/>
    <property type="match status" value="1"/>
</dbReference>
<feature type="compositionally biased region" description="Polar residues" evidence="1">
    <location>
        <begin position="121"/>
        <end position="143"/>
    </location>
</feature>
<evidence type="ECO:0000256" key="1">
    <source>
        <dbReference type="SAM" id="MobiDB-lite"/>
    </source>
</evidence>
<keyword evidence="4" id="KW-1185">Reference proteome</keyword>
<reference evidence="3 4" key="1">
    <citation type="submission" date="2024-01" db="EMBL/GenBank/DDBJ databases">
        <title>A draft genome for the cacao thread blight pathogen Marasmiellus scandens.</title>
        <authorList>
            <person name="Baruah I.K."/>
            <person name="Leung J."/>
            <person name="Bukari Y."/>
            <person name="Amoako-Attah I."/>
            <person name="Meinhardt L.W."/>
            <person name="Bailey B.A."/>
            <person name="Cohen S.P."/>
        </authorList>
    </citation>
    <scope>NUCLEOTIDE SEQUENCE [LARGE SCALE GENOMIC DNA]</scope>
    <source>
        <strain evidence="3 4">GH-19</strain>
    </source>
</reference>